<evidence type="ECO:0000256" key="1">
    <source>
        <dbReference type="SAM" id="SignalP"/>
    </source>
</evidence>
<accession>A0A0M3I5G4</accession>
<organism evidence="2 3">
    <name type="scientific">Ascaris lumbricoides</name>
    <name type="common">Giant roundworm</name>
    <dbReference type="NCBI Taxonomy" id="6252"/>
    <lineage>
        <taxon>Eukaryota</taxon>
        <taxon>Metazoa</taxon>
        <taxon>Ecdysozoa</taxon>
        <taxon>Nematoda</taxon>
        <taxon>Chromadorea</taxon>
        <taxon>Rhabditida</taxon>
        <taxon>Spirurina</taxon>
        <taxon>Ascaridomorpha</taxon>
        <taxon>Ascaridoidea</taxon>
        <taxon>Ascarididae</taxon>
        <taxon>Ascaris</taxon>
    </lineage>
</organism>
<dbReference type="AlphaFoldDB" id="A0A0M3I5G4"/>
<reference evidence="3" key="1">
    <citation type="submission" date="2017-02" db="UniProtKB">
        <authorList>
            <consortium name="WormBaseParasite"/>
        </authorList>
    </citation>
    <scope>IDENTIFICATION</scope>
</reference>
<keyword evidence="1" id="KW-0732">Signal</keyword>
<sequence length="168" mass="18655">MCVVILLALFDEVVNAEEQLPRWLLSGSHFSAQEANLLLAIASRVSQCYMRTSRSTKRGRELFGKRSLDASTNEYDALDAVHSVEGSTSISSSYTTPSEQQQRLFEFVPSMADDAHGVGINLEVNRERMPPVEFLKLLAATSGPKIVLQNRAGLGMRHRKGRSRELFG</sequence>
<dbReference type="Proteomes" id="UP000036681">
    <property type="component" value="Unplaced"/>
</dbReference>
<keyword evidence="2" id="KW-1185">Reference proteome</keyword>
<dbReference type="WBParaSite" id="ALUE_0001218301-mRNA-1">
    <property type="protein sequence ID" value="ALUE_0001218301-mRNA-1"/>
    <property type="gene ID" value="ALUE_0001218301"/>
</dbReference>
<feature type="chain" id="PRO_5005656633" evidence="1">
    <location>
        <begin position="17"/>
        <end position="168"/>
    </location>
</feature>
<feature type="signal peptide" evidence="1">
    <location>
        <begin position="1"/>
        <end position="16"/>
    </location>
</feature>
<evidence type="ECO:0000313" key="3">
    <source>
        <dbReference type="WBParaSite" id="ALUE_0001218301-mRNA-1"/>
    </source>
</evidence>
<proteinExistence type="predicted"/>
<name>A0A0M3I5G4_ASCLU</name>
<protein>
    <submittedName>
        <fullName evidence="3">FMRFamide-related neuropeptide</fullName>
    </submittedName>
</protein>
<evidence type="ECO:0000313" key="2">
    <source>
        <dbReference type="Proteomes" id="UP000036681"/>
    </source>
</evidence>